<evidence type="ECO:0000313" key="1">
    <source>
        <dbReference type="EMBL" id="WVY94295.1"/>
    </source>
</evidence>
<evidence type="ECO:0000313" key="2">
    <source>
        <dbReference type="Proteomes" id="UP001374535"/>
    </source>
</evidence>
<dbReference type="AlphaFoldDB" id="A0AAQ3MNS0"/>
<protein>
    <submittedName>
        <fullName evidence="1">Uncharacterized protein</fullName>
    </submittedName>
</protein>
<name>A0AAQ3MNS0_VIGMU</name>
<gene>
    <name evidence="1" type="ORF">V8G54_033383</name>
</gene>
<accession>A0AAQ3MNS0</accession>
<proteinExistence type="predicted"/>
<dbReference type="EMBL" id="CP144691">
    <property type="protein sequence ID" value="WVY94295.1"/>
    <property type="molecule type" value="Genomic_DNA"/>
</dbReference>
<reference evidence="1 2" key="1">
    <citation type="journal article" date="2023" name="Life. Sci Alliance">
        <title>Evolutionary insights into 3D genome organization and epigenetic landscape of Vigna mungo.</title>
        <authorList>
            <person name="Junaid A."/>
            <person name="Singh B."/>
            <person name="Bhatia S."/>
        </authorList>
    </citation>
    <scope>NUCLEOTIDE SEQUENCE [LARGE SCALE GENOMIC DNA]</scope>
    <source>
        <strain evidence="1">Urdbean</strain>
    </source>
</reference>
<keyword evidence="2" id="KW-1185">Reference proteome</keyword>
<sequence length="137" mass="15293">MKPCSGVLPSKCLFIREKQTLMGGPKVCCTYDWVLGCEPGNIHEPKGLIYPMSQFTVPVPLFTMRHEIKIPLVNPLHGSITTCGKRPQEVQSSHRLTVSSNHPLWIGDSGCHIECIAVHIVTSVTRKLHSILLLKWI</sequence>
<organism evidence="1 2">
    <name type="scientific">Vigna mungo</name>
    <name type="common">Black gram</name>
    <name type="synonym">Phaseolus mungo</name>
    <dbReference type="NCBI Taxonomy" id="3915"/>
    <lineage>
        <taxon>Eukaryota</taxon>
        <taxon>Viridiplantae</taxon>
        <taxon>Streptophyta</taxon>
        <taxon>Embryophyta</taxon>
        <taxon>Tracheophyta</taxon>
        <taxon>Spermatophyta</taxon>
        <taxon>Magnoliopsida</taxon>
        <taxon>eudicotyledons</taxon>
        <taxon>Gunneridae</taxon>
        <taxon>Pentapetalae</taxon>
        <taxon>rosids</taxon>
        <taxon>fabids</taxon>
        <taxon>Fabales</taxon>
        <taxon>Fabaceae</taxon>
        <taxon>Papilionoideae</taxon>
        <taxon>50 kb inversion clade</taxon>
        <taxon>NPAAA clade</taxon>
        <taxon>indigoferoid/millettioid clade</taxon>
        <taxon>Phaseoleae</taxon>
        <taxon>Vigna</taxon>
    </lineage>
</organism>
<dbReference type="Proteomes" id="UP001374535">
    <property type="component" value="Chromosome 10"/>
</dbReference>